<dbReference type="EMBL" id="FXUF01000015">
    <property type="protein sequence ID" value="SMP67497.1"/>
    <property type="molecule type" value="Genomic_DNA"/>
</dbReference>
<dbReference type="Proteomes" id="UP001158066">
    <property type="component" value="Unassembled WGS sequence"/>
</dbReference>
<proteinExistence type="inferred from homology"/>
<dbReference type="InterPro" id="IPR036291">
    <property type="entry name" value="NAD(P)-bd_dom_sf"/>
</dbReference>
<dbReference type="SUPFAM" id="SSF51735">
    <property type="entry name" value="NAD(P)-binding Rossmann-fold domains"/>
    <property type="match status" value="1"/>
</dbReference>
<dbReference type="Pfam" id="PF13561">
    <property type="entry name" value="adh_short_C2"/>
    <property type="match status" value="1"/>
</dbReference>
<dbReference type="AlphaFoldDB" id="A0AA46AK59"/>
<dbReference type="InterPro" id="IPR002347">
    <property type="entry name" value="SDR_fam"/>
</dbReference>
<dbReference type="RefSeq" id="WP_283410405.1">
    <property type="nucleotide sequence ID" value="NZ_FXUF01000015.1"/>
</dbReference>
<dbReference type="PRINTS" id="PR00080">
    <property type="entry name" value="SDRFAMILY"/>
</dbReference>
<gene>
    <name evidence="3" type="ORF">SAMN06296020_11585</name>
</gene>
<dbReference type="PRINTS" id="PR00081">
    <property type="entry name" value="GDHRDH"/>
</dbReference>
<dbReference type="PANTHER" id="PTHR42760">
    <property type="entry name" value="SHORT-CHAIN DEHYDROGENASES/REDUCTASES FAMILY MEMBER"/>
    <property type="match status" value="1"/>
</dbReference>
<dbReference type="PANTHER" id="PTHR42760:SF133">
    <property type="entry name" value="3-OXOACYL-[ACYL-CARRIER-PROTEIN] REDUCTASE"/>
    <property type="match status" value="1"/>
</dbReference>
<comment type="similarity">
    <text evidence="1">Belongs to the short-chain dehydrogenases/reductases (SDR) family.</text>
</comment>
<keyword evidence="2" id="KW-0560">Oxidoreductase</keyword>
<sequence length="230" mass="24983">MIMVITGTRKGIGKGIALHYLEKGHMVLGCSRGEGTIEHPRYRHYQADVSNDEQVQAMVKSIRQQENQVDVLINNAGAAAMNHLLLTPTAKARQLLEVNTLGTMVMTREMCRLLRRSPGGRIVNFTTVAVPLNLEGEAVYAASKAAVETLTRIGAKELAPYGITVNAVGPAPVKTDLIAGVPEEKIQGLLKQQAIHAFGTIEDVIHVIDFFVKPESRMITGQVVYLGGVF</sequence>
<dbReference type="CDD" id="cd05233">
    <property type="entry name" value="SDR_c"/>
    <property type="match status" value="1"/>
</dbReference>
<evidence type="ECO:0000256" key="2">
    <source>
        <dbReference type="ARBA" id="ARBA00023002"/>
    </source>
</evidence>
<dbReference type="GO" id="GO:0048038">
    <property type="term" value="F:quinone binding"/>
    <property type="evidence" value="ECO:0007669"/>
    <property type="project" value="TreeGrafter"/>
</dbReference>
<protein>
    <submittedName>
        <fullName evidence="3">3-oxoacyl-[acyl-carrier protein] reductase</fullName>
    </submittedName>
</protein>
<dbReference type="GO" id="GO:0016616">
    <property type="term" value="F:oxidoreductase activity, acting on the CH-OH group of donors, NAD or NADP as acceptor"/>
    <property type="evidence" value="ECO:0007669"/>
    <property type="project" value="TreeGrafter"/>
</dbReference>
<keyword evidence="4" id="KW-1185">Reference proteome</keyword>
<evidence type="ECO:0000313" key="3">
    <source>
        <dbReference type="EMBL" id="SMP67497.1"/>
    </source>
</evidence>
<dbReference type="Gene3D" id="3.40.50.720">
    <property type="entry name" value="NAD(P)-binding Rossmann-like Domain"/>
    <property type="match status" value="1"/>
</dbReference>
<evidence type="ECO:0000313" key="4">
    <source>
        <dbReference type="Proteomes" id="UP001158066"/>
    </source>
</evidence>
<evidence type="ECO:0000256" key="1">
    <source>
        <dbReference type="ARBA" id="ARBA00006484"/>
    </source>
</evidence>
<dbReference type="GO" id="GO:0006633">
    <property type="term" value="P:fatty acid biosynthetic process"/>
    <property type="evidence" value="ECO:0007669"/>
    <property type="project" value="TreeGrafter"/>
</dbReference>
<comment type="caution">
    <text evidence="3">The sequence shown here is derived from an EMBL/GenBank/DDBJ whole genome shotgun (WGS) entry which is preliminary data.</text>
</comment>
<organism evidence="3 4">
    <name type="scientific">Anoxynatronum buryatiense</name>
    <dbReference type="NCBI Taxonomy" id="489973"/>
    <lineage>
        <taxon>Bacteria</taxon>
        <taxon>Bacillati</taxon>
        <taxon>Bacillota</taxon>
        <taxon>Clostridia</taxon>
        <taxon>Eubacteriales</taxon>
        <taxon>Clostridiaceae</taxon>
        <taxon>Anoxynatronum</taxon>
    </lineage>
</organism>
<name>A0AA46AK59_9CLOT</name>
<reference evidence="3" key="1">
    <citation type="submission" date="2017-05" db="EMBL/GenBank/DDBJ databases">
        <authorList>
            <person name="Varghese N."/>
            <person name="Submissions S."/>
        </authorList>
    </citation>
    <scope>NUCLEOTIDE SEQUENCE</scope>
    <source>
        <strain evidence="3">Su22</strain>
    </source>
</reference>
<accession>A0AA46AK59</accession>